<accession>A0A015KPD1</accession>
<dbReference type="HOGENOM" id="CLU_203405_0_0_1"/>
<dbReference type="EMBL" id="JEMT01016847">
    <property type="protein sequence ID" value="EXX69449.1"/>
    <property type="molecule type" value="Genomic_DNA"/>
</dbReference>
<feature type="chain" id="PRO_5001474794" evidence="1">
    <location>
        <begin position="19"/>
        <end position="56"/>
    </location>
</feature>
<evidence type="ECO:0000313" key="2">
    <source>
        <dbReference type="EMBL" id="EXX69449.1"/>
    </source>
</evidence>
<comment type="caution">
    <text evidence="2">The sequence shown here is derived from an EMBL/GenBank/DDBJ whole genome shotgun (WGS) entry which is preliminary data.</text>
</comment>
<reference evidence="2 3" key="1">
    <citation type="submission" date="2014-02" db="EMBL/GenBank/DDBJ databases">
        <title>Single nucleus genome sequencing reveals high similarity among nuclei of an endomycorrhizal fungus.</title>
        <authorList>
            <person name="Lin K."/>
            <person name="Geurts R."/>
            <person name="Zhang Z."/>
            <person name="Limpens E."/>
            <person name="Saunders D.G."/>
            <person name="Mu D."/>
            <person name="Pang E."/>
            <person name="Cao H."/>
            <person name="Cha H."/>
            <person name="Lin T."/>
            <person name="Zhou Q."/>
            <person name="Shang Y."/>
            <person name="Li Y."/>
            <person name="Ivanov S."/>
            <person name="Sharma T."/>
            <person name="Velzen R.V."/>
            <person name="Ruijter N.D."/>
            <person name="Aanen D.K."/>
            <person name="Win J."/>
            <person name="Kamoun S."/>
            <person name="Bisseling T."/>
            <person name="Huang S."/>
        </authorList>
    </citation>
    <scope>NUCLEOTIDE SEQUENCE [LARGE SCALE GENOMIC DNA]</scope>
    <source>
        <strain evidence="3">DAOM197198w</strain>
    </source>
</reference>
<evidence type="ECO:0000313" key="3">
    <source>
        <dbReference type="Proteomes" id="UP000022910"/>
    </source>
</evidence>
<sequence length="56" mass="6262">MSNKTLLLFIVFMTFTEASKVDNCRKECQKCGENGDNAILLTFVSGVFTLWTNKGP</sequence>
<feature type="signal peptide" evidence="1">
    <location>
        <begin position="1"/>
        <end position="18"/>
    </location>
</feature>
<dbReference type="AlphaFoldDB" id="A0A015KPD1"/>
<protein>
    <submittedName>
        <fullName evidence="2">Uncharacterized protein</fullName>
    </submittedName>
</protein>
<gene>
    <name evidence="2" type="ORF">RirG_095990</name>
</gene>
<keyword evidence="1" id="KW-0732">Signal</keyword>
<organism evidence="2 3">
    <name type="scientific">Rhizophagus irregularis (strain DAOM 197198w)</name>
    <name type="common">Glomus intraradices</name>
    <dbReference type="NCBI Taxonomy" id="1432141"/>
    <lineage>
        <taxon>Eukaryota</taxon>
        <taxon>Fungi</taxon>
        <taxon>Fungi incertae sedis</taxon>
        <taxon>Mucoromycota</taxon>
        <taxon>Glomeromycotina</taxon>
        <taxon>Glomeromycetes</taxon>
        <taxon>Glomerales</taxon>
        <taxon>Glomeraceae</taxon>
        <taxon>Rhizophagus</taxon>
    </lineage>
</organism>
<keyword evidence="3" id="KW-1185">Reference proteome</keyword>
<name>A0A015KPD1_RHIIW</name>
<dbReference type="Proteomes" id="UP000022910">
    <property type="component" value="Unassembled WGS sequence"/>
</dbReference>
<evidence type="ECO:0000256" key="1">
    <source>
        <dbReference type="SAM" id="SignalP"/>
    </source>
</evidence>
<proteinExistence type="predicted"/>